<accession>A0A4C1SFT6</accession>
<evidence type="ECO:0000313" key="3">
    <source>
        <dbReference type="Proteomes" id="UP000299102"/>
    </source>
</evidence>
<gene>
    <name evidence="2" type="ORF">EVAR_74365_1</name>
</gene>
<name>A0A4C1SFT6_EUMVA</name>
<protein>
    <submittedName>
        <fullName evidence="2">Uncharacterized protein</fullName>
    </submittedName>
</protein>
<keyword evidence="3" id="KW-1185">Reference proteome</keyword>
<evidence type="ECO:0000313" key="2">
    <source>
        <dbReference type="EMBL" id="GBP00038.1"/>
    </source>
</evidence>
<feature type="region of interest" description="Disordered" evidence="1">
    <location>
        <begin position="15"/>
        <end position="36"/>
    </location>
</feature>
<reference evidence="2 3" key="1">
    <citation type="journal article" date="2019" name="Commun. Biol.">
        <title>The bagworm genome reveals a unique fibroin gene that provides high tensile strength.</title>
        <authorList>
            <person name="Kono N."/>
            <person name="Nakamura H."/>
            <person name="Ohtoshi R."/>
            <person name="Tomita M."/>
            <person name="Numata K."/>
            <person name="Arakawa K."/>
        </authorList>
    </citation>
    <scope>NUCLEOTIDE SEQUENCE [LARGE SCALE GENOMIC DNA]</scope>
</reference>
<organism evidence="2 3">
    <name type="scientific">Eumeta variegata</name>
    <name type="common">Bagworm moth</name>
    <name type="synonym">Eumeta japonica</name>
    <dbReference type="NCBI Taxonomy" id="151549"/>
    <lineage>
        <taxon>Eukaryota</taxon>
        <taxon>Metazoa</taxon>
        <taxon>Ecdysozoa</taxon>
        <taxon>Arthropoda</taxon>
        <taxon>Hexapoda</taxon>
        <taxon>Insecta</taxon>
        <taxon>Pterygota</taxon>
        <taxon>Neoptera</taxon>
        <taxon>Endopterygota</taxon>
        <taxon>Lepidoptera</taxon>
        <taxon>Glossata</taxon>
        <taxon>Ditrysia</taxon>
        <taxon>Tineoidea</taxon>
        <taxon>Psychidae</taxon>
        <taxon>Oiketicinae</taxon>
        <taxon>Eumeta</taxon>
    </lineage>
</organism>
<comment type="caution">
    <text evidence="2">The sequence shown here is derived from an EMBL/GenBank/DDBJ whole genome shotgun (WGS) entry which is preliminary data.</text>
</comment>
<proteinExistence type="predicted"/>
<sequence length="128" mass="14210">MFMVYSDRLLRATPKSPGRSRYFERSKGSRPVARRAASNNTLRFSAEIPKMCQRRVAARFLSGRHNGAVRAAGGAPCVIHELTTCFLGARCLSQGGSLLPRLRPARGDSGAIRGKWRRLLENRKNLSP</sequence>
<dbReference type="EMBL" id="BGZK01000004">
    <property type="protein sequence ID" value="GBP00038.1"/>
    <property type="molecule type" value="Genomic_DNA"/>
</dbReference>
<dbReference type="AlphaFoldDB" id="A0A4C1SFT6"/>
<evidence type="ECO:0000256" key="1">
    <source>
        <dbReference type="SAM" id="MobiDB-lite"/>
    </source>
</evidence>
<dbReference type="Proteomes" id="UP000299102">
    <property type="component" value="Unassembled WGS sequence"/>
</dbReference>